<dbReference type="InterPro" id="IPR037208">
    <property type="entry name" value="Spo0E-like_sf"/>
</dbReference>
<dbReference type="Gene3D" id="4.10.280.10">
    <property type="entry name" value="Helix-loop-helix DNA-binding domain"/>
    <property type="match status" value="1"/>
</dbReference>
<dbReference type="Pfam" id="PF09388">
    <property type="entry name" value="SpoOE-like"/>
    <property type="match status" value="1"/>
</dbReference>
<organism evidence="1 2">
    <name type="scientific">Anaeromonas frigoriresistens</name>
    <dbReference type="NCBI Taxonomy" id="2683708"/>
    <lineage>
        <taxon>Bacteria</taxon>
        <taxon>Bacillati</taxon>
        <taxon>Bacillota</taxon>
        <taxon>Tissierellia</taxon>
        <taxon>Tissierellales</taxon>
        <taxon>Thermohalobacteraceae</taxon>
        <taxon>Anaeromonas</taxon>
    </lineage>
</organism>
<protein>
    <submittedName>
        <fullName evidence="1">Spo0E family sporulation regulatory protein-aspartic acid phosphatase</fullName>
    </submittedName>
</protein>
<dbReference type="GO" id="GO:0046983">
    <property type="term" value="F:protein dimerization activity"/>
    <property type="evidence" value="ECO:0007669"/>
    <property type="project" value="InterPro"/>
</dbReference>
<dbReference type="Proteomes" id="UP000724672">
    <property type="component" value="Unassembled WGS sequence"/>
</dbReference>
<reference evidence="1" key="1">
    <citation type="submission" date="2019-12" db="EMBL/GenBank/DDBJ databases">
        <title>Clostridiaceae gen. nov. sp. nov., isolated from sediment in Xinjiang, China.</title>
        <authorList>
            <person name="Zhang R."/>
        </authorList>
    </citation>
    <scope>NUCLEOTIDE SEQUENCE</scope>
    <source>
        <strain evidence="1">D2Q-11</strain>
    </source>
</reference>
<dbReference type="InterPro" id="IPR018540">
    <property type="entry name" value="Spo0E-like"/>
</dbReference>
<evidence type="ECO:0000313" key="1">
    <source>
        <dbReference type="EMBL" id="MBS4540095.1"/>
    </source>
</evidence>
<proteinExistence type="predicted"/>
<evidence type="ECO:0000313" key="2">
    <source>
        <dbReference type="Proteomes" id="UP000724672"/>
    </source>
</evidence>
<comment type="caution">
    <text evidence="1">The sequence shown here is derived from an EMBL/GenBank/DDBJ whole genome shotgun (WGS) entry which is preliminary data.</text>
</comment>
<accession>A0A942ZAT6</accession>
<dbReference type="EMBL" id="WSFT01000053">
    <property type="protein sequence ID" value="MBS4540095.1"/>
    <property type="molecule type" value="Genomic_DNA"/>
</dbReference>
<dbReference type="InterPro" id="IPR036638">
    <property type="entry name" value="HLH_DNA-bd_sf"/>
</dbReference>
<keyword evidence="2" id="KW-1185">Reference proteome</keyword>
<sequence>MDDKIDYLRDELNRLILNNANYDEIYRLSVALDDLIIKYYANYKKNNIKN</sequence>
<name>A0A942ZAT6_9FIRM</name>
<gene>
    <name evidence="1" type="ORF">GOQ27_16575</name>
</gene>
<dbReference type="SUPFAM" id="SSF140500">
    <property type="entry name" value="BAS1536-like"/>
    <property type="match status" value="1"/>
</dbReference>
<dbReference type="AlphaFoldDB" id="A0A942ZAT6"/>
<dbReference type="GO" id="GO:0043937">
    <property type="term" value="P:regulation of sporulation"/>
    <property type="evidence" value="ECO:0007669"/>
    <property type="project" value="InterPro"/>
</dbReference>